<gene>
    <name evidence="12" type="ORF">SV7mr_52320</name>
</gene>
<dbReference type="PROSITE" id="PS51192">
    <property type="entry name" value="HELICASE_ATP_BIND_1"/>
    <property type="match status" value="1"/>
</dbReference>
<evidence type="ECO:0000256" key="2">
    <source>
        <dbReference type="ARBA" id="ARBA00022763"/>
    </source>
</evidence>
<dbReference type="Pfam" id="PF00271">
    <property type="entry name" value="Helicase_C"/>
    <property type="match status" value="1"/>
</dbReference>
<dbReference type="InterPro" id="IPR052511">
    <property type="entry name" value="ATP-dep_Helicase"/>
</dbReference>
<dbReference type="NCBIfam" id="TIGR04121">
    <property type="entry name" value="DEXH_lig_assoc"/>
    <property type="match status" value="1"/>
</dbReference>
<proteinExistence type="inferred from homology"/>
<dbReference type="Gene3D" id="3.40.50.300">
    <property type="entry name" value="P-loop containing nucleotide triphosphate hydrolases"/>
    <property type="match status" value="2"/>
</dbReference>
<dbReference type="EMBL" id="CP036272">
    <property type="protein sequence ID" value="QDT62682.1"/>
    <property type="molecule type" value="Genomic_DNA"/>
</dbReference>
<evidence type="ECO:0000259" key="11">
    <source>
        <dbReference type="PROSITE" id="PS51194"/>
    </source>
</evidence>
<dbReference type="CDD" id="cd17922">
    <property type="entry name" value="DEXHc_LHR-like"/>
    <property type="match status" value="1"/>
</dbReference>
<evidence type="ECO:0000256" key="3">
    <source>
        <dbReference type="ARBA" id="ARBA00022801"/>
    </source>
</evidence>
<evidence type="ECO:0000313" key="13">
    <source>
        <dbReference type="Proteomes" id="UP000315003"/>
    </source>
</evidence>
<evidence type="ECO:0000256" key="4">
    <source>
        <dbReference type="ARBA" id="ARBA00022806"/>
    </source>
</evidence>
<dbReference type="GO" id="GO:0005524">
    <property type="term" value="F:ATP binding"/>
    <property type="evidence" value="ECO:0007669"/>
    <property type="project" value="UniProtKB-KW"/>
</dbReference>
<keyword evidence="8" id="KW-0413">Isomerase</keyword>
<keyword evidence="1" id="KW-0547">Nucleotide-binding</keyword>
<dbReference type="InterPro" id="IPR026362">
    <property type="entry name" value="DEXH_lig_assoc"/>
</dbReference>
<dbReference type="InterPro" id="IPR001650">
    <property type="entry name" value="Helicase_C-like"/>
</dbReference>
<dbReference type="InterPro" id="IPR013701">
    <property type="entry name" value="Lhr-like_DEAD/DEAH_assoc"/>
</dbReference>
<dbReference type="PANTHER" id="PTHR47962:SF3">
    <property type="entry name" value="LARGE ATP-DEPENDENT HELICASE-RELATED PROTEIN"/>
    <property type="match status" value="1"/>
</dbReference>
<keyword evidence="3" id="KW-0378">Hydrolase</keyword>
<dbReference type="OrthoDB" id="9774462at2"/>
<dbReference type="InterPro" id="IPR014001">
    <property type="entry name" value="Helicase_ATP-bd"/>
</dbReference>
<keyword evidence="7" id="KW-0234">DNA repair</keyword>
<evidence type="ECO:0000256" key="8">
    <source>
        <dbReference type="ARBA" id="ARBA00023235"/>
    </source>
</evidence>
<dbReference type="SMART" id="SM00487">
    <property type="entry name" value="DEXDc"/>
    <property type="match status" value="1"/>
</dbReference>
<dbReference type="GO" id="GO:0016887">
    <property type="term" value="F:ATP hydrolysis activity"/>
    <property type="evidence" value="ECO:0007669"/>
    <property type="project" value="TreeGrafter"/>
</dbReference>
<evidence type="ECO:0000256" key="1">
    <source>
        <dbReference type="ARBA" id="ARBA00022741"/>
    </source>
</evidence>
<comment type="similarity">
    <text evidence="9">Belongs to the Lhr helicase family. Lhr-Core subfamily.</text>
</comment>
<dbReference type="Pfam" id="PF19306">
    <property type="entry name" value="WHD_Lhr"/>
    <property type="match status" value="1"/>
</dbReference>
<dbReference type="AlphaFoldDB" id="A0A517T2T9"/>
<dbReference type="SMART" id="SM00490">
    <property type="entry name" value="HELICc"/>
    <property type="match status" value="1"/>
</dbReference>
<evidence type="ECO:0000256" key="5">
    <source>
        <dbReference type="ARBA" id="ARBA00022840"/>
    </source>
</evidence>
<dbReference type="Proteomes" id="UP000315003">
    <property type="component" value="Chromosome"/>
</dbReference>
<keyword evidence="13" id="KW-1185">Reference proteome</keyword>
<protein>
    <submittedName>
        <fullName evidence="12">Putative ATP-dependent helicase Lhr</fullName>
    </submittedName>
</protein>
<keyword evidence="2" id="KW-0227">DNA damage</keyword>
<evidence type="ECO:0000256" key="7">
    <source>
        <dbReference type="ARBA" id="ARBA00023204"/>
    </source>
</evidence>
<dbReference type="CDD" id="cd18796">
    <property type="entry name" value="SF2_C_LHR"/>
    <property type="match status" value="1"/>
</dbReference>
<accession>A0A517T2T9</accession>
<dbReference type="SUPFAM" id="SSF52540">
    <property type="entry name" value="P-loop containing nucleoside triphosphate hydrolases"/>
    <property type="match status" value="1"/>
</dbReference>
<evidence type="ECO:0000256" key="6">
    <source>
        <dbReference type="ARBA" id="ARBA00023125"/>
    </source>
</evidence>
<keyword evidence="5" id="KW-0067">ATP-binding</keyword>
<dbReference type="RefSeq" id="WP_145277598.1">
    <property type="nucleotide sequence ID" value="NZ_CP036272.1"/>
</dbReference>
<organism evidence="12 13">
    <name type="scientific">Stieleria bergensis</name>
    <dbReference type="NCBI Taxonomy" id="2528025"/>
    <lineage>
        <taxon>Bacteria</taxon>
        <taxon>Pseudomonadati</taxon>
        <taxon>Planctomycetota</taxon>
        <taxon>Planctomycetia</taxon>
        <taxon>Pirellulales</taxon>
        <taxon>Pirellulaceae</taxon>
        <taxon>Stieleria</taxon>
    </lineage>
</organism>
<dbReference type="InterPro" id="IPR011545">
    <property type="entry name" value="DEAD/DEAH_box_helicase_dom"/>
</dbReference>
<dbReference type="GO" id="GO:0003677">
    <property type="term" value="F:DNA binding"/>
    <property type="evidence" value="ECO:0007669"/>
    <property type="project" value="UniProtKB-KW"/>
</dbReference>
<reference evidence="12 13" key="1">
    <citation type="submission" date="2019-02" db="EMBL/GenBank/DDBJ databases">
        <title>Deep-cultivation of Planctomycetes and their phenomic and genomic characterization uncovers novel biology.</title>
        <authorList>
            <person name="Wiegand S."/>
            <person name="Jogler M."/>
            <person name="Boedeker C."/>
            <person name="Pinto D."/>
            <person name="Vollmers J."/>
            <person name="Rivas-Marin E."/>
            <person name="Kohn T."/>
            <person name="Peeters S.H."/>
            <person name="Heuer A."/>
            <person name="Rast P."/>
            <person name="Oberbeckmann S."/>
            <person name="Bunk B."/>
            <person name="Jeske O."/>
            <person name="Meyerdierks A."/>
            <person name="Storesund J.E."/>
            <person name="Kallscheuer N."/>
            <person name="Luecker S."/>
            <person name="Lage O.M."/>
            <person name="Pohl T."/>
            <person name="Merkel B.J."/>
            <person name="Hornburger P."/>
            <person name="Mueller R.-W."/>
            <person name="Bruemmer F."/>
            <person name="Labrenz M."/>
            <person name="Spormann A.M."/>
            <person name="Op den Camp H."/>
            <person name="Overmann J."/>
            <person name="Amann R."/>
            <person name="Jetten M.S.M."/>
            <person name="Mascher T."/>
            <person name="Medema M.H."/>
            <person name="Devos D.P."/>
            <person name="Kaster A.-K."/>
            <person name="Ovreas L."/>
            <person name="Rohde M."/>
            <person name="Galperin M.Y."/>
            <person name="Jogler C."/>
        </authorList>
    </citation>
    <scope>NUCLEOTIDE SEQUENCE [LARGE SCALE GENOMIC DNA]</scope>
    <source>
        <strain evidence="12 13">SV_7m_r</strain>
    </source>
</reference>
<dbReference type="Pfam" id="PF00270">
    <property type="entry name" value="DEAD"/>
    <property type="match status" value="1"/>
</dbReference>
<dbReference type="PROSITE" id="PS51194">
    <property type="entry name" value="HELICASE_CTER"/>
    <property type="match status" value="1"/>
</dbReference>
<sequence>MINAEVTTIASPDDLVNEYFESQRWRAFRFQRSCWRAYQQGQSGIVHSATGTGKTLAVWMGPLIKWMRENPDTVRWNPKRPPPVRVLWITPLRALAADTEASLRAPLDAFQLPWRLESRTGDSKSSMKARQLKRLPTALVTTPESLSLLLTHEQVLTQLAGLEAVIIDEWHELLGSKRGVQTELALARLRKLNPNLRSWALSATLGNMQQAADTLVGCTPNEAPRLIEGYRKKKLKFESIIPATIERFPWTGHIGTKMAPQVAQRLNEVDSALVFTNTRSQSEIWYQELLKLRPDWAGSIALHHGSLDAEVRSWAEEGLRNGELKAVVCTSSLDLGVDFTAVDFVVQVGSPKGSARLLQRAGRSGHQPDAVSRLAFVPTNAIELAELAAAQQAIKEQNLESYRLLDKPLDVLAQHAITIAIGGGFRPSELLDEVRSASTYRTLNDTEWQWILAFVEHGGSSLKAYPDFQRVEVQDGRYKVTKKRVMTMHRMNIGTIVSDTAMVVKYMSGKRLGMVEESFLSKLKKDCVFVFAGKLVSLARVQDNVAYVRRAKGKPNAVPRWMGGRMPLSAELGDQLRRKFDEASRGQFAGKEMKAIRPLLEVQTRWSVIPRMDQLLIEQQKNRSGWQLFVYCFEGRLVHEGLAAVAAYRLAQAQKTTFSIACNDYGFVLQSTTQIDPSALLDGSVFSSDSLVEDIHKSMNATEMAKRQFRQIARVAGLVHQGLPTRRKSSKHLMASSNLFFCLGSTGIGIC</sequence>
<feature type="domain" description="Helicase ATP-binding" evidence="10">
    <location>
        <begin position="35"/>
        <end position="223"/>
    </location>
</feature>
<dbReference type="Pfam" id="PF08494">
    <property type="entry name" value="DEAD_assoc"/>
    <property type="match status" value="1"/>
</dbReference>
<evidence type="ECO:0000259" key="10">
    <source>
        <dbReference type="PROSITE" id="PS51192"/>
    </source>
</evidence>
<feature type="domain" description="Helicase C-terminal" evidence="11">
    <location>
        <begin position="261"/>
        <end position="410"/>
    </location>
</feature>
<evidence type="ECO:0000313" key="12">
    <source>
        <dbReference type="EMBL" id="QDT62682.1"/>
    </source>
</evidence>
<dbReference type="GO" id="GO:0006281">
    <property type="term" value="P:DNA repair"/>
    <property type="evidence" value="ECO:0007669"/>
    <property type="project" value="UniProtKB-KW"/>
</dbReference>
<dbReference type="InterPro" id="IPR017170">
    <property type="entry name" value="Lhr-like"/>
</dbReference>
<dbReference type="PIRSF" id="PIRSF037307">
    <property type="entry name" value="Lhr-like_helic_prd"/>
    <property type="match status" value="1"/>
</dbReference>
<dbReference type="InterPro" id="IPR045628">
    <property type="entry name" value="Lhr_WH_dom"/>
</dbReference>
<keyword evidence="6" id="KW-0238">DNA-binding</keyword>
<keyword evidence="4 12" id="KW-0347">Helicase</keyword>
<dbReference type="GO" id="GO:0004386">
    <property type="term" value="F:helicase activity"/>
    <property type="evidence" value="ECO:0007669"/>
    <property type="project" value="UniProtKB-KW"/>
</dbReference>
<evidence type="ECO:0000256" key="9">
    <source>
        <dbReference type="ARBA" id="ARBA00093467"/>
    </source>
</evidence>
<dbReference type="InterPro" id="IPR027417">
    <property type="entry name" value="P-loop_NTPase"/>
</dbReference>
<dbReference type="PANTHER" id="PTHR47962">
    <property type="entry name" value="ATP-DEPENDENT HELICASE LHR-RELATED-RELATED"/>
    <property type="match status" value="1"/>
</dbReference>
<name>A0A517T2T9_9BACT</name>